<proteinExistence type="predicted"/>
<protein>
    <submittedName>
        <fullName evidence="2">Polysaccharide deacetylase</fullName>
    </submittedName>
</protein>
<reference evidence="3" key="1">
    <citation type="journal article" date="2019" name="Int. J. Syst. Evol. Microbiol.">
        <title>The Global Catalogue of Microorganisms (GCM) 10K type strain sequencing project: providing services to taxonomists for standard genome sequencing and annotation.</title>
        <authorList>
            <consortium name="The Broad Institute Genomics Platform"/>
            <consortium name="The Broad Institute Genome Sequencing Center for Infectious Disease"/>
            <person name="Wu L."/>
            <person name="Ma J."/>
        </authorList>
    </citation>
    <scope>NUCLEOTIDE SEQUENCE [LARGE SCALE GENOMIC DNA]</scope>
    <source>
        <strain evidence="3">JCM 18303</strain>
    </source>
</reference>
<dbReference type="InterPro" id="IPR002509">
    <property type="entry name" value="NODB_dom"/>
</dbReference>
<dbReference type="SUPFAM" id="SSF88713">
    <property type="entry name" value="Glycoside hydrolase/deacetylase"/>
    <property type="match status" value="1"/>
</dbReference>
<dbReference type="Proteomes" id="UP001428817">
    <property type="component" value="Unassembled WGS sequence"/>
</dbReference>
<dbReference type="PROSITE" id="PS51677">
    <property type="entry name" value="NODB"/>
    <property type="match status" value="1"/>
</dbReference>
<dbReference type="InterPro" id="IPR011330">
    <property type="entry name" value="Glyco_hydro/deAcase_b/a-brl"/>
</dbReference>
<comment type="caution">
    <text evidence="2">The sequence shown here is derived from an EMBL/GenBank/DDBJ whole genome shotgun (WGS) entry which is preliminary data.</text>
</comment>
<dbReference type="EMBL" id="BAABJP010000037">
    <property type="protein sequence ID" value="GAA5167191.1"/>
    <property type="molecule type" value="Genomic_DNA"/>
</dbReference>
<gene>
    <name evidence="2" type="ORF">GCM10023321_59520</name>
</gene>
<dbReference type="InterPro" id="IPR037950">
    <property type="entry name" value="PgdA-like"/>
</dbReference>
<evidence type="ECO:0000313" key="2">
    <source>
        <dbReference type="EMBL" id="GAA5167191.1"/>
    </source>
</evidence>
<dbReference type="CDD" id="cd10938">
    <property type="entry name" value="CE4_HpPgdA_like"/>
    <property type="match status" value="1"/>
</dbReference>
<dbReference type="RefSeq" id="WP_185059814.1">
    <property type="nucleotide sequence ID" value="NZ_BAABJP010000037.1"/>
</dbReference>
<evidence type="ECO:0000259" key="1">
    <source>
        <dbReference type="PROSITE" id="PS51677"/>
    </source>
</evidence>
<organism evidence="2 3">
    <name type="scientific">Pseudonocardia eucalypti</name>
    <dbReference type="NCBI Taxonomy" id="648755"/>
    <lineage>
        <taxon>Bacteria</taxon>
        <taxon>Bacillati</taxon>
        <taxon>Actinomycetota</taxon>
        <taxon>Actinomycetes</taxon>
        <taxon>Pseudonocardiales</taxon>
        <taxon>Pseudonocardiaceae</taxon>
        <taxon>Pseudonocardia</taxon>
    </lineage>
</organism>
<evidence type="ECO:0000313" key="3">
    <source>
        <dbReference type="Proteomes" id="UP001428817"/>
    </source>
</evidence>
<keyword evidence="3" id="KW-1185">Reference proteome</keyword>
<dbReference type="PANTHER" id="PTHR47561">
    <property type="entry name" value="POLYSACCHARIDE DEACETYLASE FAMILY PROTEIN (AFU_ORTHOLOGUE AFUA_6G05030)"/>
    <property type="match status" value="1"/>
</dbReference>
<feature type="domain" description="NodB homology" evidence="1">
    <location>
        <begin position="46"/>
        <end position="268"/>
    </location>
</feature>
<name>A0ABP9QT92_9PSEU</name>
<accession>A0ABP9QT92</accession>
<dbReference type="PANTHER" id="PTHR47561:SF1">
    <property type="entry name" value="POLYSACCHARIDE DEACETYLASE FAMILY PROTEIN (AFU_ORTHOLOGUE AFUA_6G05030)"/>
    <property type="match status" value="1"/>
</dbReference>
<dbReference type="Gene3D" id="3.20.20.370">
    <property type="entry name" value="Glycoside hydrolase/deacetylase"/>
    <property type="match status" value="1"/>
</dbReference>
<dbReference type="Pfam" id="PF01522">
    <property type="entry name" value="Polysacc_deac_1"/>
    <property type="match status" value="1"/>
</dbReference>
<sequence length="293" mass="32246">MTGLTDATRPADPITWPDGHRAAAALTFDLDAEAVMLTADPASADRLMVMTHQAYGPLTGVPRILALLRRRGLRATFFVPGFTAERYPSVVAAIAGDGHELAHHSYLHESVRGMSRAAEAAMLDRGLDALDKVAGVRPVGYRAPMWEMNRHTPELLVERGFEYDSSLMDCDVPYLLGVGEGDIVEVPPHWALDDWEQYAYLPDLVGSGLIESPAKALEMWSWELEATHAEGACFVLTCHPFLTGRPGRMRALDRLIDLMTSLDGLWITTLADIAAHTRGLGLQPRHFPRPEID</sequence>